<dbReference type="Proteomes" id="UP001212170">
    <property type="component" value="Unassembled WGS sequence"/>
</dbReference>
<evidence type="ECO:0000256" key="1">
    <source>
        <dbReference type="SAM" id="Phobius"/>
    </source>
</evidence>
<gene>
    <name evidence="2" type="ORF">NJT12_23895</name>
</gene>
<keyword evidence="1" id="KW-0472">Membrane</keyword>
<feature type="non-terminal residue" evidence="2">
    <location>
        <position position="1"/>
    </location>
</feature>
<proteinExistence type="predicted"/>
<feature type="transmembrane region" description="Helical" evidence="1">
    <location>
        <begin position="54"/>
        <end position="76"/>
    </location>
</feature>
<keyword evidence="1" id="KW-1133">Transmembrane helix</keyword>
<keyword evidence="3" id="KW-1185">Reference proteome</keyword>
<evidence type="ECO:0000313" key="2">
    <source>
        <dbReference type="EMBL" id="MDA6072669.1"/>
    </source>
</evidence>
<protein>
    <submittedName>
        <fullName evidence="2">Uncharacterized protein</fullName>
    </submittedName>
</protein>
<organism evidence="2 3">
    <name type="scientific">Flavobacterium azizsancarii</name>
    <dbReference type="NCBI Taxonomy" id="2961580"/>
    <lineage>
        <taxon>Bacteria</taxon>
        <taxon>Pseudomonadati</taxon>
        <taxon>Bacteroidota</taxon>
        <taxon>Flavobacteriia</taxon>
        <taxon>Flavobacteriales</taxon>
        <taxon>Flavobacteriaceae</taxon>
        <taxon>Flavobacterium</taxon>
    </lineage>
</organism>
<dbReference type="RefSeq" id="WP_271338627.1">
    <property type="nucleotide sequence ID" value="NZ_JAMZNK010000074.1"/>
</dbReference>
<sequence>EKFIEDPILAQIYIFQETLCKSTSIIKERGRLFRQPPFFYPVNYFSFPEFSKSISSSLGFVFLYISIIPVSCLKVLQSKLIGSTL</sequence>
<comment type="caution">
    <text evidence="2">The sequence shown here is derived from an EMBL/GenBank/DDBJ whole genome shotgun (WGS) entry which is preliminary data.</text>
</comment>
<name>A0ABT4WL75_9FLAO</name>
<keyword evidence="1" id="KW-0812">Transmembrane</keyword>
<dbReference type="EMBL" id="JAMZNK010000074">
    <property type="protein sequence ID" value="MDA6072669.1"/>
    <property type="molecule type" value="Genomic_DNA"/>
</dbReference>
<evidence type="ECO:0000313" key="3">
    <source>
        <dbReference type="Proteomes" id="UP001212170"/>
    </source>
</evidence>
<accession>A0ABT4WL75</accession>
<reference evidence="2 3" key="1">
    <citation type="journal article" date="2023" name="Chemosphere">
        <title>Whole genome analysis of Flavobacterium aziz-sancarii sp. nov., isolated from Ardley Island (Antarctica), revealed a rich resistome and bioremediation potential.</title>
        <authorList>
            <person name="Otur C."/>
            <person name="Okay S."/>
            <person name="Kurt-Kizildogan A."/>
        </authorList>
    </citation>
    <scope>NUCLEOTIDE SEQUENCE [LARGE SCALE GENOMIC DNA]</scope>
    <source>
        <strain evidence="2 3">AC</strain>
    </source>
</reference>